<gene>
    <name evidence="1" type="ORF">FPZ41_25925</name>
</gene>
<evidence type="ECO:0000313" key="2">
    <source>
        <dbReference type="Proteomes" id="UP000373149"/>
    </source>
</evidence>
<comment type="caution">
    <text evidence="1">The sequence shown here is derived from an EMBL/GenBank/DDBJ whole genome shotgun (WGS) entry which is preliminary data.</text>
</comment>
<sequence length="267" mass="29735">MDTDLPEDAILPLIREHTGPVAEIRRTARGFSSDLTAIVDCAKGPYFVKAMRNRPGGRRKSLIRERQINAYLGHISPPLLWDVEAEDWLVLGFEAVDGRSSDFAPDSPDLPLVVDALRQIGRLSLPEIARDWTETRWDPFTSDSSEAELFKGDSLLYTDINPSNMLAEGRRVWAVDWSWPTRGAEFIDPALLVIQLIAAGHTPASAEKWAAHLPAWHKADPGAIDAFAAANLRMSRAFAERKPDEDWLKAMVETGRSWTEHRGVTAG</sequence>
<protein>
    <recommendedName>
        <fullName evidence="3">Protein kinase</fullName>
    </recommendedName>
</protein>
<dbReference type="InterPro" id="IPR011009">
    <property type="entry name" value="Kinase-like_dom_sf"/>
</dbReference>
<dbReference type="AlphaFoldDB" id="A0A5N8WWQ1"/>
<evidence type="ECO:0000313" key="1">
    <source>
        <dbReference type="EMBL" id="MPY51820.1"/>
    </source>
</evidence>
<dbReference type="SUPFAM" id="SSF56112">
    <property type="entry name" value="Protein kinase-like (PK-like)"/>
    <property type="match status" value="1"/>
</dbReference>
<reference evidence="1 2" key="1">
    <citation type="submission" date="2019-09" db="EMBL/GenBank/DDBJ databases">
        <authorList>
            <person name="Duangmal K."/>
            <person name="Teo W.F.A."/>
            <person name="Lipun K."/>
        </authorList>
    </citation>
    <scope>NUCLEOTIDE SEQUENCE [LARGE SCALE GENOMIC DNA]</scope>
    <source>
        <strain evidence="1 2">K1PN6</strain>
    </source>
</reference>
<name>A0A5N8WWQ1_9ACTN</name>
<dbReference type="EMBL" id="VMNX01000110">
    <property type="protein sequence ID" value="MPY51820.1"/>
    <property type="molecule type" value="Genomic_DNA"/>
</dbReference>
<keyword evidence="2" id="KW-1185">Reference proteome</keyword>
<evidence type="ECO:0008006" key="3">
    <source>
        <dbReference type="Google" id="ProtNLM"/>
    </source>
</evidence>
<dbReference type="RefSeq" id="WP_152866104.1">
    <property type="nucleotide sequence ID" value="NZ_VMNX01000110.1"/>
</dbReference>
<organism evidence="1 2">
    <name type="scientific">Streptomyces acidicola</name>
    <dbReference type="NCBI Taxonomy" id="2596892"/>
    <lineage>
        <taxon>Bacteria</taxon>
        <taxon>Bacillati</taxon>
        <taxon>Actinomycetota</taxon>
        <taxon>Actinomycetes</taxon>
        <taxon>Kitasatosporales</taxon>
        <taxon>Streptomycetaceae</taxon>
        <taxon>Streptomyces</taxon>
    </lineage>
</organism>
<proteinExistence type="predicted"/>
<dbReference type="Proteomes" id="UP000373149">
    <property type="component" value="Unassembled WGS sequence"/>
</dbReference>
<accession>A0A5N8WWQ1</accession>